<dbReference type="InterPro" id="IPR020802">
    <property type="entry name" value="TesA-like"/>
</dbReference>
<evidence type="ECO:0000313" key="2">
    <source>
        <dbReference type="EMBL" id="SFB13849.1"/>
    </source>
</evidence>
<evidence type="ECO:0000259" key="1">
    <source>
        <dbReference type="SMART" id="SM00824"/>
    </source>
</evidence>
<reference evidence="3" key="1">
    <citation type="submission" date="2016-10" db="EMBL/GenBank/DDBJ databases">
        <authorList>
            <person name="Varghese N."/>
            <person name="Submissions S."/>
        </authorList>
    </citation>
    <scope>NUCLEOTIDE SEQUENCE [LARGE SCALE GENOMIC DNA]</scope>
    <source>
        <strain evidence="3">CGMCC 4.3568</strain>
    </source>
</reference>
<dbReference type="STRING" id="490629.SAMN05216266_105163"/>
<gene>
    <name evidence="2" type="ORF">SAMN05216266_105163</name>
</gene>
<dbReference type="InterPro" id="IPR001031">
    <property type="entry name" value="Thioesterase"/>
</dbReference>
<dbReference type="Pfam" id="PF00975">
    <property type="entry name" value="Thioesterase"/>
    <property type="match status" value="1"/>
</dbReference>
<evidence type="ECO:0000313" key="3">
    <source>
        <dbReference type="Proteomes" id="UP000243799"/>
    </source>
</evidence>
<dbReference type="Proteomes" id="UP000243799">
    <property type="component" value="Unassembled WGS sequence"/>
</dbReference>
<protein>
    <submittedName>
        <fullName evidence="2">Thioesterase domain-containing protein</fullName>
    </submittedName>
</protein>
<dbReference type="SMART" id="SM00824">
    <property type="entry name" value="PKS_TE"/>
    <property type="match status" value="1"/>
</dbReference>
<dbReference type="InterPro" id="IPR029058">
    <property type="entry name" value="AB_hydrolase_fold"/>
</dbReference>
<organism evidence="2 3">
    <name type="scientific">Amycolatopsis marina</name>
    <dbReference type="NCBI Taxonomy" id="490629"/>
    <lineage>
        <taxon>Bacteria</taxon>
        <taxon>Bacillati</taxon>
        <taxon>Actinomycetota</taxon>
        <taxon>Actinomycetes</taxon>
        <taxon>Pseudonocardiales</taxon>
        <taxon>Pseudonocardiaceae</taxon>
        <taxon>Amycolatopsis</taxon>
    </lineage>
</organism>
<dbReference type="AlphaFoldDB" id="A0A1I0YKD0"/>
<feature type="domain" description="Thioesterase TesA-like" evidence="1">
    <location>
        <begin position="23"/>
        <end position="228"/>
    </location>
</feature>
<dbReference type="EMBL" id="FOKG01000005">
    <property type="protein sequence ID" value="SFB13849.1"/>
    <property type="molecule type" value="Genomic_DNA"/>
</dbReference>
<accession>A0A1I0YKD0</accession>
<dbReference type="RefSeq" id="WP_218160327.1">
    <property type="nucleotide sequence ID" value="NZ_FOKG01000005.1"/>
</dbReference>
<dbReference type="SUPFAM" id="SSF53474">
    <property type="entry name" value="alpha/beta-Hydrolases"/>
    <property type="match status" value="1"/>
</dbReference>
<dbReference type="Gene3D" id="3.40.50.1820">
    <property type="entry name" value="alpha/beta hydrolase"/>
    <property type="match status" value="1"/>
</dbReference>
<keyword evidence="3" id="KW-1185">Reference proteome</keyword>
<name>A0A1I0YKD0_9PSEU</name>
<proteinExistence type="predicted"/>
<sequence length="241" mass="26270">MLTATQPGRLITLVRRGSRRTCVLLPGAGGGLGYYLRLAEFLGRTGNVYGIRASGLVAGEEPESRVGDMADSALRALDDAGIEPDLVLGWSMGGVIGWEMCVRLAERGVRPDLALLDSSPLPRAESADSTNWLLDKVGGMLGPRPDKENAARLKRVLMGQLSAVAEYRVDRSYGGRVLLVTCAGPEATRELTVANWRNLAPRLREQHLDVDHYEVFRPDNLPALRDSLTPFVTPEPWSLPL</sequence>